<evidence type="ECO:0000256" key="2">
    <source>
        <dbReference type="SAM" id="SignalP"/>
    </source>
</evidence>
<keyword evidence="5" id="KW-1185">Reference proteome</keyword>
<dbReference type="eggNOG" id="ENOG502S6Y6">
    <property type="taxonomic scope" value="Eukaryota"/>
</dbReference>
<dbReference type="PANTHER" id="PTHR40280">
    <property type="entry name" value="BLR6907 PROTEIN"/>
    <property type="match status" value="1"/>
</dbReference>
<feature type="compositionally biased region" description="Gly residues" evidence="1">
    <location>
        <begin position="270"/>
        <end position="285"/>
    </location>
</feature>
<organism evidence="4 5">
    <name type="scientific">Ectocarpus siliculosus</name>
    <name type="common">Brown alga</name>
    <name type="synonym">Conferva siliculosa</name>
    <dbReference type="NCBI Taxonomy" id="2880"/>
    <lineage>
        <taxon>Eukaryota</taxon>
        <taxon>Sar</taxon>
        <taxon>Stramenopiles</taxon>
        <taxon>Ochrophyta</taxon>
        <taxon>PX clade</taxon>
        <taxon>Phaeophyceae</taxon>
        <taxon>Ectocarpales</taxon>
        <taxon>Ectocarpaceae</taxon>
        <taxon>Ectocarpus</taxon>
    </lineage>
</organism>
<dbReference type="Gene3D" id="3.10.180.10">
    <property type="entry name" value="2,3-Dihydroxybiphenyl 1,2-Dioxygenase, domain 1"/>
    <property type="match status" value="1"/>
</dbReference>
<dbReference type="PROSITE" id="PS51819">
    <property type="entry name" value="VOC"/>
    <property type="match status" value="1"/>
</dbReference>
<dbReference type="OrthoDB" id="410751at2759"/>
<dbReference type="Proteomes" id="UP000002630">
    <property type="component" value="Unassembled WGS sequence"/>
</dbReference>
<evidence type="ECO:0000313" key="5">
    <source>
        <dbReference type="Proteomes" id="UP000002630"/>
    </source>
</evidence>
<protein>
    <recommendedName>
        <fullName evidence="3">VOC domain-containing protein</fullName>
    </recommendedName>
</protein>
<feature type="signal peptide" evidence="2">
    <location>
        <begin position="1"/>
        <end position="18"/>
    </location>
</feature>
<dbReference type="SUPFAM" id="SSF54593">
    <property type="entry name" value="Glyoxalase/Bleomycin resistance protein/Dihydroxybiphenyl dioxygenase"/>
    <property type="match status" value="1"/>
</dbReference>
<evidence type="ECO:0000259" key="3">
    <source>
        <dbReference type="PROSITE" id="PS51819"/>
    </source>
</evidence>
<dbReference type="InterPro" id="IPR037523">
    <property type="entry name" value="VOC_core"/>
</dbReference>
<dbReference type="PANTHER" id="PTHR40280:SF1">
    <property type="entry name" value="VOC DOMAIN-CONTAINING PROTEIN"/>
    <property type="match status" value="1"/>
</dbReference>
<evidence type="ECO:0000256" key="1">
    <source>
        <dbReference type="SAM" id="MobiDB-lite"/>
    </source>
</evidence>
<proteinExistence type="predicted"/>
<sequence>MSRRLALVSVFLAPYAAGAADAAGASGATSTGPAAHYETLFKSPWNEDNNKHGLQHLEHVNVCIPSHDPAKHLYYDILGFAPDARRAHNIGKGSGTIWANIGSTQIHLPEGEPQVVPGTIGLVYGSSDLAEVIARLTENAITNGNENNRKNALEGTKFAWREEKEEGGEETGYVDVTCPYGNVYRLHKRKPSSSTIAPEATQAATTTDRGGGGGALDPRGGRLPNVPAGGQGSSSLGLGISYVSFRVRPGTAAGIARFYRELFGAEAQEMGGGGSGDGDGGGGSSSGEDVCSVTQEGDSGKGLRCSTATEADKRRGTAAVVRVGPVQHLAFVEEEDEALLQQEYDGHHICVYLPEEGFRRSFEEAERRGLVFVNPRRNFGKADTLEKALEEKQYRIKDLVDPATGELLHVLEHEIRSISHPSYPVARDLSAHTPM</sequence>
<dbReference type="InParanoid" id="D7G620"/>
<feature type="region of interest" description="Disordered" evidence="1">
    <location>
        <begin position="269"/>
        <end position="304"/>
    </location>
</feature>
<keyword evidence="2" id="KW-0732">Signal</keyword>
<accession>D7G620</accession>
<feature type="region of interest" description="Disordered" evidence="1">
    <location>
        <begin position="190"/>
        <end position="232"/>
    </location>
</feature>
<evidence type="ECO:0000313" key="4">
    <source>
        <dbReference type="EMBL" id="CBJ27429.1"/>
    </source>
</evidence>
<dbReference type="EMBL" id="FN649760">
    <property type="protein sequence ID" value="CBJ27429.1"/>
    <property type="molecule type" value="Genomic_DNA"/>
</dbReference>
<name>D7G620_ECTSI</name>
<feature type="domain" description="VOC" evidence="3">
    <location>
        <begin position="56"/>
        <end position="189"/>
    </location>
</feature>
<dbReference type="InterPro" id="IPR029068">
    <property type="entry name" value="Glyas_Bleomycin-R_OHBP_Dase"/>
</dbReference>
<dbReference type="AlphaFoldDB" id="D7G620"/>
<dbReference type="STRING" id="2880.D7G620"/>
<gene>
    <name evidence="4" type="ORF">Esi_0071_0028</name>
</gene>
<reference evidence="4 5" key="1">
    <citation type="journal article" date="2010" name="Nature">
        <title>The Ectocarpus genome and the independent evolution of multicellularity in brown algae.</title>
        <authorList>
            <person name="Cock J.M."/>
            <person name="Sterck L."/>
            <person name="Rouze P."/>
            <person name="Scornet D."/>
            <person name="Allen A.E."/>
            <person name="Amoutzias G."/>
            <person name="Anthouard V."/>
            <person name="Artiguenave F."/>
            <person name="Aury J.M."/>
            <person name="Badger J.H."/>
            <person name="Beszteri B."/>
            <person name="Billiau K."/>
            <person name="Bonnet E."/>
            <person name="Bothwell J.H."/>
            <person name="Bowler C."/>
            <person name="Boyen C."/>
            <person name="Brownlee C."/>
            <person name="Carrano C.J."/>
            <person name="Charrier B."/>
            <person name="Cho G.Y."/>
            <person name="Coelho S.M."/>
            <person name="Collen J."/>
            <person name="Corre E."/>
            <person name="Da Silva C."/>
            <person name="Delage L."/>
            <person name="Delaroque N."/>
            <person name="Dittami S.M."/>
            <person name="Doulbeau S."/>
            <person name="Elias M."/>
            <person name="Farnham G."/>
            <person name="Gachon C.M."/>
            <person name="Gschloessl B."/>
            <person name="Heesch S."/>
            <person name="Jabbari K."/>
            <person name="Jubin C."/>
            <person name="Kawai H."/>
            <person name="Kimura K."/>
            <person name="Kloareg B."/>
            <person name="Kupper F.C."/>
            <person name="Lang D."/>
            <person name="Le Bail A."/>
            <person name="Leblanc C."/>
            <person name="Lerouge P."/>
            <person name="Lohr M."/>
            <person name="Lopez P.J."/>
            <person name="Martens C."/>
            <person name="Maumus F."/>
            <person name="Michel G."/>
            <person name="Miranda-Saavedra D."/>
            <person name="Morales J."/>
            <person name="Moreau H."/>
            <person name="Motomura T."/>
            <person name="Nagasato C."/>
            <person name="Napoli C.A."/>
            <person name="Nelson D.R."/>
            <person name="Nyvall-Collen P."/>
            <person name="Peters A.F."/>
            <person name="Pommier C."/>
            <person name="Potin P."/>
            <person name="Poulain J."/>
            <person name="Quesneville H."/>
            <person name="Read B."/>
            <person name="Rensing S.A."/>
            <person name="Ritter A."/>
            <person name="Rousvoal S."/>
            <person name="Samanta M."/>
            <person name="Samson G."/>
            <person name="Schroeder D.C."/>
            <person name="Segurens B."/>
            <person name="Strittmatter M."/>
            <person name="Tonon T."/>
            <person name="Tregear J.W."/>
            <person name="Valentin K."/>
            <person name="von Dassow P."/>
            <person name="Yamagishi T."/>
            <person name="Van de Peer Y."/>
            <person name="Wincker P."/>
        </authorList>
    </citation>
    <scope>NUCLEOTIDE SEQUENCE [LARGE SCALE GENOMIC DNA]</scope>
    <source>
        <strain evidence="5">Ec32 / CCAP1310/4</strain>
    </source>
</reference>
<feature type="chain" id="PRO_5003096229" description="VOC domain-containing protein" evidence="2">
    <location>
        <begin position="19"/>
        <end position="435"/>
    </location>
</feature>